<dbReference type="PANTHER" id="PTHR11119">
    <property type="entry name" value="XANTHINE-URACIL / VITAMIN C PERMEASE FAMILY MEMBER"/>
    <property type="match status" value="1"/>
</dbReference>
<proteinExistence type="inferred from homology"/>
<feature type="transmembrane region" description="Helical" evidence="6">
    <location>
        <begin position="194"/>
        <end position="211"/>
    </location>
</feature>
<feature type="transmembrane region" description="Helical" evidence="6">
    <location>
        <begin position="127"/>
        <end position="149"/>
    </location>
</feature>
<keyword evidence="3 6" id="KW-0812">Transmembrane</keyword>
<feature type="transmembrane region" description="Helical" evidence="6">
    <location>
        <begin position="88"/>
        <end position="106"/>
    </location>
</feature>
<feature type="transmembrane region" description="Helical" evidence="6">
    <location>
        <begin position="304"/>
        <end position="322"/>
    </location>
</feature>
<feature type="transmembrane region" description="Helical" evidence="6">
    <location>
        <begin position="370"/>
        <end position="389"/>
    </location>
</feature>
<evidence type="ECO:0000256" key="1">
    <source>
        <dbReference type="ARBA" id="ARBA00004141"/>
    </source>
</evidence>
<protein>
    <recommendedName>
        <fullName evidence="9">Solute carrier family 23 member 1</fullName>
    </recommendedName>
</protein>
<comment type="subcellular location">
    <subcellularLocation>
        <location evidence="1">Membrane</location>
        <topology evidence="1">Multi-pass membrane protein</topology>
    </subcellularLocation>
</comment>
<evidence type="ECO:0000256" key="4">
    <source>
        <dbReference type="ARBA" id="ARBA00022989"/>
    </source>
</evidence>
<comment type="caution">
    <text evidence="7">The sequence shown here is derived from an EMBL/GenBank/DDBJ whole genome shotgun (WGS) entry which is preliminary data.</text>
</comment>
<evidence type="ECO:0000313" key="8">
    <source>
        <dbReference type="Proteomes" id="UP000678393"/>
    </source>
</evidence>
<organism evidence="7 8">
    <name type="scientific">Candidula unifasciata</name>
    <dbReference type="NCBI Taxonomy" id="100452"/>
    <lineage>
        <taxon>Eukaryota</taxon>
        <taxon>Metazoa</taxon>
        <taxon>Spiralia</taxon>
        <taxon>Lophotrochozoa</taxon>
        <taxon>Mollusca</taxon>
        <taxon>Gastropoda</taxon>
        <taxon>Heterobranchia</taxon>
        <taxon>Euthyneura</taxon>
        <taxon>Panpulmonata</taxon>
        <taxon>Eupulmonata</taxon>
        <taxon>Stylommatophora</taxon>
        <taxon>Helicina</taxon>
        <taxon>Helicoidea</taxon>
        <taxon>Geomitridae</taxon>
        <taxon>Candidula</taxon>
    </lineage>
</organism>
<accession>A0A8S3YL36</accession>
<dbReference type="InterPro" id="IPR006043">
    <property type="entry name" value="NCS2"/>
</dbReference>
<dbReference type="AlphaFoldDB" id="A0A8S3YL36"/>
<evidence type="ECO:0000256" key="6">
    <source>
        <dbReference type="SAM" id="Phobius"/>
    </source>
</evidence>
<dbReference type="EMBL" id="CAJHNH020000446">
    <property type="protein sequence ID" value="CAG5117729.1"/>
    <property type="molecule type" value="Genomic_DNA"/>
</dbReference>
<evidence type="ECO:0000256" key="3">
    <source>
        <dbReference type="ARBA" id="ARBA00022692"/>
    </source>
</evidence>
<evidence type="ECO:0000256" key="2">
    <source>
        <dbReference type="ARBA" id="ARBA00008821"/>
    </source>
</evidence>
<evidence type="ECO:0000256" key="5">
    <source>
        <dbReference type="ARBA" id="ARBA00023136"/>
    </source>
</evidence>
<evidence type="ECO:0008006" key="9">
    <source>
        <dbReference type="Google" id="ProtNLM"/>
    </source>
</evidence>
<name>A0A8S3YL36_9EUPU</name>
<feature type="non-terminal residue" evidence="7">
    <location>
        <position position="464"/>
    </location>
</feature>
<dbReference type="GO" id="GO:0016020">
    <property type="term" value="C:membrane"/>
    <property type="evidence" value="ECO:0007669"/>
    <property type="project" value="UniProtKB-SubCell"/>
</dbReference>
<keyword evidence="4 6" id="KW-1133">Transmembrane helix</keyword>
<keyword evidence="5 6" id="KW-0472">Membrane</keyword>
<dbReference type="GO" id="GO:0022857">
    <property type="term" value="F:transmembrane transporter activity"/>
    <property type="evidence" value="ECO:0007669"/>
    <property type="project" value="InterPro"/>
</dbReference>
<feature type="transmembrane region" description="Helical" evidence="6">
    <location>
        <begin position="59"/>
        <end position="82"/>
    </location>
</feature>
<reference evidence="7" key="1">
    <citation type="submission" date="2021-04" db="EMBL/GenBank/DDBJ databases">
        <authorList>
            <consortium name="Molecular Ecology Group"/>
        </authorList>
    </citation>
    <scope>NUCLEOTIDE SEQUENCE</scope>
</reference>
<keyword evidence="8" id="KW-1185">Reference proteome</keyword>
<comment type="similarity">
    <text evidence="2">Belongs to the nucleobase:cation symporter-2 (NCS2) (TC 2.A.40) family.</text>
</comment>
<dbReference type="OrthoDB" id="1641903at2759"/>
<feature type="transmembrane region" description="Helical" evidence="6">
    <location>
        <begin position="334"/>
        <end position="350"/>
    </location>
</feature>
<evidence type="ECO:0000313" key="7">
    <source>
        <dbReference type="EMBL" id="CAG5117729.1"/>
    </source>
</evidence>
<sequence>SGNNDNVTMVTNSSTNEASNELEDGIYWRIQEMSGALILASLIEVIMGMSGLLKILLRYIGPITIACTISLIGTSLYRLPIIWGRPNFPLAIGCMVLVLVFVLYLKNVAIPLPRFGKESKKKPRQKFAIFQLLPILLAVLIIWILTWILTVCGVFTDDKSDITYMARADAKANIISTSRWFQLTYPGQFGAPKVSVALTLGFLVACFSSMIESVGDYYAAQKVCQTPLIPDHAISRGILIEGIGSVLSATVGAGHATTSYSGNIAVLTLTQTASRQIMYAAGFLLLCISLLGKVGAALTTIPNPVLGGVMMVIISTLVSIGLSNLKDVDMTSSRNLLVVGVPIMAGIVIPECLDMYPNIINTGNEEANRVIAVFLGTPMFLGGLLALLLDTTVPGTRESRGMTQWDKTHATGDTDVDDGVYSWSFYPRLQRVFPVLRYLPFLPKAVNFQRTIEYNVHTEKMVPS</sequence>
<dbReference type="Proteomes" id="UP000678393">
    <property type="component" value="Unassembled WGS sequence"/>
</dbReference>
<dbReference type="Pfam" id="PF00860">
    <property type="entry name" value="Xan_ur_permease"/>
    <property type="match status" value="1"/>
</dbReference>
<feature type="transmembrane region" description="Helical" evidence="6">
    <location>
        <begin position="277"/>
        <end position="298"/>
    </location>
</feature>
<gene>
    <name evidence="7" type="ORF">CUNI_LOCUS3287</name>
</gene>